<evidence type="ECO:0000313" key="2">
    <source>
        <dbReference type="Proteomes" id="UP001631969"/>
    </source>
</evidence>
<name>A0ACC7NSG6_9BACL</name>
<protein>
    <submittedName>
        <fullName evidence="1">Homocitrate synthase</fullName>
        <ecNumber evidence="1">2.3.3.14</ecNumber>
    </submittedName>
</protein>
<dbReference type="EC" id="2.3.3.14" evidence="1"/>
<gene>
    <name evidence="1" type="primary">nifV</name>
    <name evidence="1" type="ORF">ACI1P1_05110</name>
</gene>
<keyword evidence="2" id="KW-1185">Reference proteome</keyword>
<keyword evidence="1" id="KW-0808">Transferase</keyword>
<reference evidence="1" key="1">
    <citation type="submission" date="2024-12" db="EMBL/GenBank/DDBJ databases">
        <authorList>
            <person name="Wu N."/>
        </authorList>
    </citation>
    <scope>NUCLEOTIDE SEQUENCE</scope>
    <source>
        <strain evidence="1">P15</strain>
    </source>
</reference>
<organism evidence="1 2">
    <name type="scientific">Paenibacillus mesotrionivorans</name>
    <dbReference type="NCBI Taxonomy" id="3160968"/>
    <lineage>
        <taxon>Bacteria</taxon>
        <taxon>Bacillati</taxon>
        <taxon>Bacillota</taxon>
        <taxon>Bacilli</taxon>
        <taxon>Bacillales</taxon>
        <taxon>Paenibacillaceae</taxon>
        <taxon>Paenibacillus</taxon>
    </lineage>
</organism>
<sequence length="385" mass="42720">MKPIKFCDTTLRDGEQAAGVVFSPEEKREIVRGLAKAGVEQAEIGIPAMGEEERAVIRSIVEMGLPIQLSAWNRALKEDIDASLLTGVNWVHLTIPTSDLQIKAKLHMNRQEIVSMIRRAVSYAQKFNLGVSVGFEDASRAYTPFLAELVLSLYSDGIRRFRYADTVSVLQPVTVREKIRSILGECPEDVELEVHCHNDFGMATANTLSALEAGALWASTTVTGIGERAGNASMEEVALAWKHLYGGRTGLDTIQFKELAELVSAAAGRPLPPAKPIVGTMVFTHESGIHVDGMLKNRETYQSFDPVEVGAEHRFVLGKHSGWKTVAHILRQKGVRPERELSDELMREVRLEADRNKRLIEPDELMKLLDGVRSTRTVPDLQDEE</sequence>
<keyword evidence="1" id="KW-0012">Acyltransferase</keyword>
<proteinExistence type="predicted"/>
<evidence type="ECO:0000313" key="1">
    <source>
        <dbReference type="EMBL" id="MFM9327679.1"/>
    </source>
</evidence>
<dbReference type="Proteomes" id="UP001631969">
    <property type="component" value="Unassembled WGS sequence"/>
</dbReference>
<dbReference type="EMBL" id="JBJURJ010000003">
    <property type="protein sequence ID" value="MFM9327679.1"/>
    <property type="molecule type" value="Genomic_DNA"/>
</dbReference>
<accession>A0ACC7NSG6</accession>
<comment type="caution">
    <text evidence="1">The sequence shown here is derived from an EMBL/GenBank/DDBJ whole genome shotgun (WGS) entry which is preliminary data.</text>
</comment>